<reference evidence="2 3" key="1">
    <citation type="submission" date="2018-03" db="EMBL/GenBank/DDBJ databases">
        <title>Genomic Encyclopedia of Archaeal and Bacterial Type Strains, Phase II (KMG-II): from individual species to whole genera.</title>
        <authorList>
            <person name="Goeker M."/>
        </authorList>
    </citation>
    <scope>NUCLEOTIDE SEQUENCE [LARGE SCALE GENOMIC DNA]</scope>
    <source>
        <strain evidence="2 3">DSM 100346</strain>
    </source>
</reference>
<evidence type="ECO:0000313" key="2">
    <source>
        <dbReference type="EMBL" id="PWJ55923.1"/>
    </source>
</evidence>
<comment type="caution">
    <text evidence="2">The sequence shown here is derived from an EMBL/GenBank/DDBJ whole genome shotgun (WGS) entry which is preliminary data.</text>
</comment>
<dbReference type="EMBL" id="QGDT01000012">
    <property type="protein sequence ID" value="PWJ55923.1"/>
    <property type="molecule type" value="Genomic_DNA"/>
</dbReference>
<organism evidence="2 3">
    <name type="scientific">Dyadobacter jejuensis</name>
    <dbReference type="NCBI Taxonomy" id="1082580"/>
    <lineage>
        <taxon>Bacteria</taxon>
        <taxon>Pseudomonadati</taxon>
        <taxon>Bacteroidota</taxon>
        <taxon>Cytophagia</taxon>
        <taxon>Cytophagales</taxon>
        <taxon>Spirosomataceae</taxon>
        <taxon>Dyadobacter</taxon>
    </lineage>
</organism>
<accession>A0A316ADU7</accession>
<dbReference type="Proteomes" id="UP000245880">
    <property type="component" value="Unassembled WGS sequence"/>
</dbReference>
<feature type="transmembrane region" description="Helical" evidence="1">
    <location>
        <begin position="6"/>
        <end position="27"/>
    </location>
</feature>
<sequence>MPALRLYKWAAIILLVVNLAMIALFFWTKPPHKTPLKGLNFESHKILELDDSQNEHFLESAQRHIQQIESLNAQQKTMLQEYFDSLVQPKDSVEQRSLLLKLEALEGKKIEMTLAHLKEVKSLLRPDQEDNFKIFYQQLLGRMLLQEKKTGPPPPEF</sequence>
<protein>
    <recommendedName>
        <fullName evidence="4">Heavy-metal resistance protein</fullName>
    </recommendedName>
</protein>
<gene>
    <name evidence="2" type="ORF">CLV98_11217</name>
</gene>
<evidence type="ECO:0000313" key="3">
    <source>
        <dbReference type="Proteomes" id="UP000245880"/>
    </source>
</evidence>
<dbReference type="RefSeq" id="WP_109676732.1">
    <property type="nucleotide sequence ID" value="NZ_QGDT01000012.1"/>
</dbReference>
<keyword evidence="1" id="KW-1133">Transmembrane helix</keyword>
<evidence type="ECO:0000256" key="1">
    <source>
        <dbReference type="SAM" id="Phobius"/>
    </source>
</evidence>
<evidence type="ECO:0008006" key="4">
    <source>
        <dbReference type="Google" id="ProtNLM"/>
    </source>
</evidence>
<dbReference type="OrthoDB" id="839995at2"/>
<dbReference type="Gene3D" id="1.20.120.1490">
    <property type="match status" value="1"/>
</dbReference>
<keyword evidence="3" id="KW-1185">Reference proteome</keyword>
<dbReference type="AlphaFoldDB" id="A0A316ADU7"/>
<name>A0A316ADU7_9BACT</name>
<keyword evidence="1" id="KW-0812">Transmembrane</keyword>
<proteinExistence type="predicted"/>
<keyword evidence="1" id="KW-0472">Membrane</keyword>